<organism evidence="1 2">
    <name type="scientific">Faecalibacterium gallinarum</name>
    <dbReference type="NCBI Taxonomy" id="2903556"/>
    <lineage>
        <taxon>Bacteria</taxon>
        <taxon>Bacillati</taxon>
        <taxon>Bacillota</taxon>
        <taxon>Clostridia</taxon>
        <taxon>Eubacteriales</taxon>
        <taxon>Oscillospiraceae</taxon>
        <taxon>Faecalibacterium</taxon>
    </lineage>
</organism>
<accession>A0AA37MYJ7</accession>
<dbReference type="EMBL" id="BQKV01000053">
    <property type="protein sequence ID" value="GJN64919.1"/>
    <property type="molecule type" value="Genomic_DNA"/>
</dbReference>
<protein>
    <submittedName>
        <fullName evidence="1">Uncharacterized protein</fullName>
    </submittedName>
</protein>
<dbReference type="Proteomes" id="UP001055185">
    <property type="component" value="Unassembled WGS sequence"/>
</dbReference>
<evidence type="ECO:0000313" key="1">
    <source>
        <dbReference type="EMBL" id="GJN64919.1"/>
    </source>
</evidence>
<reference evidence="1" key="1">
    <citation type="journal article" date="2022" name="Int. J. Syst. Evol. Microbiol.">
        <title>Genome-based, phenotypic and chemotaxonomic classification of Faecalibacterium strains: proposal of three novel species Faecalibacterium duncaniae sp. nov., Faecalibacterium hattorii sp. nov. and Faecalibacterium gallinarum sp. nov. .</title>
        <authorList>
            <person name="Sakamoto M."/>
            <person name="Sakurai N."/>
            <person name="Tanno H."/>
            <person name="Iino T."/>
            <person name="Ohkuma M."/>
            <person name="Endo A."/>
        </authorList>
    </citation>
    <scope>NUCLEOTIDE SEQUENCE</scope>
    <source>
        <strain evidence="1">JCM 17207</strain>
    </source>
</reference>
<dbReference type="AlphaFoldDB" id="A0AA37MYJ7"/>
<keyword evidence="2" id="KW-1185">Reference proteome</keyword>
<gene>
    <name evidence="1" type="ORF">JCM17207_15440</name>
</gene>
<dbReference type="RefSeq" id="WP_238317101.1">
    <property type="nucleotide sequence ID" value="NZ_BQKV01000053.1"/>
</dbReference>
<evidence type="ECO:0000313" key="2">
    <source>
        <dbReference type="Proteomes" id="UP001055185"/>
    </source>
</evidence>
<comment type="caution">
    <text evidence="1">The sequence shown here is derived from an EMBL/GenBank/DDBJ whole genome shotgun (WGS) entry which is preliminary data.</text>
</comment>
<name>A0AA37MYJ7_9FIRM</name>
<sequence>MQTFNDVLNCFRVFLEESSYLEVVPCRWGYVRLFNEGEPINFSAVLCQKPEELYQVLTNDLETELDVRRMDN</sequence>
<proteinExistence type="predicted"/>